<name>A0A832N6A5_9GAMM</name>
<keyword evidence="1" id="KW-0472">Membrane</keyword>
<dbReference type="Proteomes" id="UP000885832">
    <property type="component" value="Unassembled WGS sequence"/>
</dbReference>
<evidence type="ECO:0000313" key="2">
    <source>
        <dbReference type="EMBL" id="HHJ80556.1"/>
    </source>
</evidence>
<keyword evidence="1" id="KW-1133">Transmembrane helix</keyword>
<accession>A0A832N6A5</accession>
<comment type="caution">
    <text evidence="2">The sequence shown here is derived from an EMBL/GenBank/DDBJ whole genome shotgun (WGS) entry which is preliminary data.</text>
</comment>
<sequence>MSKHQNPSEKQEKPLAPTEQTLFQFSQSRQAQFPKQALAGSATSATLICAFFMGAANALANDAAVLQATIAKLIDMDERGTKHLIDTTRRLAKKHSFIKDVIKLGQQTATTWQENDNHTLAQLLEQNQNQSLTEMLKGGAIKDASVPSTARASVNQAVEKNPRLKRLLLTLLLLIILVTANYLIFFLF</sequence>
<protein>
    <submittedName>
        <fullName evidence="2">Uncharacterized protein</fullName>
    </submittedName>
</protein>
<reference evidence="2" key="1">
    <citation type="journal article" date="2020" name="mSystems">
        <title>Genome- and Community-Level Interaction Insights into Carbon Utilization and Element Cycling Functions of Hydrothermarchaeota in Hydrothermal Sediment.</title>
        <authorList>
            <person name="Zhou Z."/>
            <person name="Liu Y."/>
            <person name="Xu W."/>
            <person name="Pan J."/>
            <person name="Luo Z.H."/>
            <person name="Li M."/>
        </authorList>
    </citation>
    <scope>NUCLEOTIDE SEQUENCE [LARGE SCALE GENOMIC DNA]</scope>
    <source>
        <strain evidence="2">HyVt-505</strain>
    </source>
</reference>
<evidence type="ECO:0000256" key="1">
    <source>
        <dbReference type="SAM" id="Phobius"/>
    </source>
</evidence>
<proteinExistence type="predicted"/>
<dbReference type="AlphaFoldDB" id="A0A832N6A5"/>
<gene>
    <name evidence="2" type="ORF">ENJ65_02865</name>
</gene>
<feature type="transmembrane region" description="Helical" evidence="1">
    <location>
        <begin position="167"/>
        <end position="187"/>
    </location>
</feature>
<keyword evidence="1" id="KW-0812">Transmembrane</keyword>
<dbReference type="EMBL" id="DRNF01000182">
    <property type="protein sequence ID" value="HHJ80556.1"/>
    <property type="molecule type" value="Genomic_DNA"/>
</dbReference>
<organism evidence="2">
    <name type="scientific">Candidatus Tenderia electrophaga</name>
    <dbReference type="NCBI Taxonomy" id="1748243"/>
    <lineage>
        <taxon>Bacteria</taxon>
        <taxon>Pseudomonadati</taxon>
        <taxon>Pseudomonadota</taxon>
        <taxon>Gammaproteobacteria</taxon>
        <taxon>Candidatus Tenderiales</taxon>
        <taxon>Candidatus Tenderiaceae</taxon>
        <taxon>Candidatus Tenderia</taxon>
    </lineage>
</organism>